<organism evidence="2 3">
    <name type="scientific">Pandoraea anhela</name>
    <dbReference type="NCBI Taxonomy" id="2508295"/>
    <lineage>
        <taxon>Bacteria</taxon>
        <taxon>Pseudomonadati</taxon>
        <taxon>Pseudomonadota</taxon>
        <taxon>Betaproteobacteria</taxon>
        <taxon>Burkholderiales</taxon>
        <taxon>Burkholderiaceae</taxon>
        <taxon>Pandoraea</taxon>
    </lineage>
</organism>
<dbReference type="EMBL" id="CABPSB010000011">
    <property type="protein sequence ID" value="VVE23198.1"/>
    <property type="molecule type" value="Genomic_DNA"/>
</dbReference>
<gene>
    <name evidence="2" type="ORF">PAN31108_03240</name>
</gene>
<dbReference type="InterPro" id="IPR011576">
    <property type="entry name" value="Pyridox_Oxase_N"/>
</dbReference>
<dbReference type="Pfam" id="PF01243">
    <property type="entry name" value="PNPOx_N"/>
    <property type="match status" value="1"/>
</dbReference>
<dbReference type="PANTHER" id="PTHR39336">
    <property type="entry name" value="PYRIDOXAMINE PHOSPHATE OXIDASE FAMILY PROTEIN (AFU_ORTHOLOGUE AFUA_6G11440)"/>
    <property type="match status" value="1"/>
</dbReference>
<dbReference type="Gene3D" id="2.30.110.10">
    <property type="entry name" value="Electron Transport, Fmn-binding Protein, Chain A"/>
    <property type="match status" value="1"/>
</dbReference>
<feature type="domain" description="Pyridoxamine 5'-phosphate oxidase N-terminal" evidence="1">
    <location>
        <begin position="9"/>
        <end position="129"/>
    </location>
</feature>
<dbReference type="SUPFAM" id="SSF50475">
    <property type="entry name" value="FMN-binding split barrel"/>
    <property type="match status" value="1"/>
</dbReference>
<sequence>MSKFYPSIDGQFQEFIEDQKLFFTATAPVNGRVNVSPKGMDTFRVIGPNVVAYLDLTGSGNETAAHIGDNGRLTIMFCSFGRQPMIMRLFTIARVVQRDDPEWSGLIDRFPDLPGTRQIIVGDVAQVQTACGFGVPEYEFKRVRPTLQQWSETKGEEGMQEYWADNNLQSIDGLPTHLRV</sequence>
<evidence type="ECO:0000259" key="1">
    <source>
        <dbReference type="Pfam" id="PF01243"/>
    </source>
</evidence>
<evidence type="ECO:0000313" key="2">
    <source>
        <dbReference type="EMBL" id="VVE23198.1"/>
    </source>
</evidence>
<proteinExistence type="predicted"/>
<dbReference type="PANTHER" id="PTHR39336:SF1">
    <property type="entry name" value="PYRIDOXAMINE PHOSPHATE OXIDASE FAMILY PROTEIN (AFU_ORTHOLOGUE AFUA_6G11440)"/>
    <property type="match status" value="1"/>
</dbReference>
<dbReference type="AlphaFoldDB" id="A0A5E4WEZ2"/>
<dbReference type="RefSeq" id="WP_150669831.1">
    <property type="nucleotide sequence ID" value="NZ_CABPSB010000011.1"/>
</dbReference>
<dbReference type="Proteomes" id="UP000406256">
    <property type="component" value="Unassembled WGS sequence"/>
</dbReference>
<reference evidence="2 3" key="1">
    <citation type="submission" date="2019-08" db="EMBL/GenBank/DDBJ databases">
        <authorList>
            <person name="Peeters C."/>
        </authorList>
    </citation>
    <scope>NUCLEOTIDE SEQUENCE [LARGE SCALE GENOMIC DNA]</scope>
    <source>
        <strain evidence="2 3">LMG 31108</strain>
    </source>
</reference>
<evidence type="ECO:0000313" key="3">
    <source>
        <dbReference type="Proteomes" id="UP000406256"/>
    </source>
</evidence>
<protein>
    <recommendedName>
        <fullName evidence="1">Pyridoxamine 5'-phosphate oxidase N-terminal domain-containing protein</fullName>
    </recommendedName>
</protein>
<name>A0A5E4WEZ2_9BURK</name>
<dbReference type="OrthoDB" id="6196741at2"/>
<dbReference type="InterPro" id="IPR012349">
    <property type="entry name" value="Split_barrel_FMN-bd"/>
</dbReference>
<keyword evidence="3" id="KW-1185">Reference proteome</keyword>
<accession>A0A5E4WEZ2</accession>